<evidence type="ECO:0000256" key="1">
    <source>
        <dbReference type="SAM" id="MobiDB-lite"/>
    </source>
</evidence>
<reference evidence="2" key="1">
    <citation type="submission" date="2017-12" db="EMBL/GenBank/DDBJ databases">
        <authorList>
            <person name="Martens C."/>
            <person name="Dahlstrom E."/>
            <person name="Barbian K."/>
            <person name="Sykora L."/>
            <person name="Ricklefs S."/>
            <person name="Bruno D."/>
            <person name="Anzick I."/>
            <person name="Myles I."/>
            <person name="Datta S.K."/>
        </authorList>
    </citation>
    <scope>NUCLEOTIDE SEQUENCE</scope>
    <source>
        <strain evidence="2">AD2</strain>
        <plasmid evidence="2">p2-AD2</plasmid>
    </source>
</reference>
<accession>A0A4Y1MQ81</accession>
<protein>
    <submittedName>
        <fullName evidence="2">Transposase</fullName>
    </submittedName>
</protein>
<gene>
    <name evidence="2" type="ORF">RADP37_04706b</name>
</gene>
<organism evidence="2">
    <name type="scientific">Roseomonas mucosa</name>
    <dbReference type="NCBI Taxonomy" id="207340"/>
    <lineage>
        <taxon>Bacteria</taxon>
        <taxon>Pseudomonadati</taxon>
        <taxon>Pseudomonadota</taxon>
        <taxon>Alphaproteobacteria</taxon>
        <taxon>Acetobacterales</taxon>
        <taxon>Roseomonadaceae</taxon>
        <taxon>Roseomonas</taxon>
    </lineage>
</organism>
<name>A0A4Y1MQ81_9PROT</name>
<dbReference type="AlphaFoldDB" id="A0A4Y1MQ81"/>
<keyword evidence="2" id="KW-0614">Plasmid</keyword>
<proteinExistence type="predicted"/>
<evidence type="ECO:0000313" key="2">
    <source>
        <dbReference type="EMBL" id="AWV20155.1"/>
    </source>
</evidence>
<geneLocation type="plasmid" evidence="2">
    <name>p2-AD2</name>
</geneLocation>
<feature type="region of interest" description="Disordered" evidence="1">
    <location>
        <begin position="47"/>
        <end position="66"/>
    </location>
</feature>
<sequence length="66" mass="7733">MSKAPVQGGRSKAHYRTRNWREYDRGLISRGDLTVWISPELIWHTAEGQESAVDRGSSRTRRSRRY</sequence>
<dbReference type="EMBL" id="CP025187">
    <property type="protein sequence ID" value="AWV20155.1"/>
    <property type="molecule type" value="Genomic_DNA"/>
</dbReference>